<evidence type="ECO:0000313" key="2">
    <source>
        <dbReference type="Proteomes" id="UP000307507"/>
    </source>
</evidence>
<dbReference type="Pfam" id="PF01963">
    <property type="entry name" value="TraB_PrgY_gumN"/>
    <property type="match status" value="1"/>
</dbReference>
<protein>
    <submittedName>
        <fullName evidence="1">TraB/GumN family protein</fullName>
    </submittedName>
</protein>
<reference evidence="1 2" key="1">
    <citation type="submission" date="2019-04" db="EMBL/GenBank/DDBJ databases">
        <title>Flavobacterium sp. nov. isolated from construction timber.</title>
        <authorList>
            <person name="Lin S.-Y."/>
            <person name="Chang C.-T."/>
            <person name="Young C.-C."/>
        </authorList>
    </citation>
    <scope>NUCLEOTIDE SEQUENCE [LARGE SCALE GENOMIC DNA]</scope>
    <source>
        <strain evidence="1 2">CC-CTC003</strain>
    </source>
</reference>
<dbReference type="InterPro" id="IPR002816">
    <property type="entry name" value="TraB/PrgY/GumN_fam"/>
</dbReference>
<dbReference type="Proteomes" id="UP000307507">
    <property type="component" value="Unassembled WGS sequence"/>
</dbReference>
<accession>A0A4S3ZSZ8</accession>
<dbReference type="PANTHER" id="PTHR40590:SF1">
    <property type="entry name" value="CYTOPLASMIC PROTEIN"/>
    <property type="match status" value="1"/>
</dbReference>
<name>A0A4S3ZSZ8_9FLAO</name>
<dbReference type="CDD" id="cd14789">
    <property type="entry name" value="Tiki"/>
    <property type="match status" value="1"/>
</dbReference>
<proteinExistence type="predicted"/>
<dbReference type="InterPro" id="IPR047111">
    <property type="entry name" value="YbaP-like"/>
</dbReference>
<dbReference type="RefSeq" id="WP_136403802.1">
    <property type="nucleotide sequence ID" value="NZ_SSNZ01000007.1"/>
</dbReference>
<dbReference type="OrthoDB" id="9798714at2"/>
<organism evidence="1 2">
    <name type="scientific">Flavobacterium supellecticarium</name>
    <dbReference type="NCBI Taxonomy" id="2565924"/>
    <lineage>
        <taxon>Bacteria</taxon>
        <taxon>Pseudomonadati</taxon>
        <taxon>Bacteroidota</taxon>
        <taxon>Flavobacteriia</taxon>
        <taxon>Flavobacteriales</taxon>
        <taxon>Flavobacteriaceae</taxon>
        <taxon>Flavobacterium</taxon>
    </lineage>
</organism>
<evidence type="ECO:0000313" key="1">
    <source>
        <dbReference type="EMBL" id="THF48809.1"/>
    </source>
</evidence>
<sequence length="1219" mass="141903">MRKIIFLLFAIFFSGILTAQNNKSLLWEISGNGLSKNSYLYGTMHLSDKISYHLSDNFFTHLLAADMVGNESDPETWNDAYELLTNTTISIQDRFYSGFYMFPVKKQDLQNIFTSHNYFNSLLSRTDNKKADYQENTYLDMFIYQTGRKHKKKVVGLEDTKTSFLSLSQIKTDNFVPKEEHRLALYKLLKNRSLADAISEYYREKDVEMLDSLYRMIFPQKAYEALISNRNTIMTKSIDSLVHKGSLFSAVGAAHLGGKKGIISMLREKGYQVTPVFGSFTDVGKNKKEAIENFFMAPKYKMSGTSDSMVQLPLTPNILENDNNLGAPDFTNGGVISIKRQALNLFLKKDPAVFNPKTIDSLFFENIPGKILEKKYFQKDSISGYDIKNITKTGQNQRHRFYITPLEIITVSMTGPGKYVRQYENEVFPNIKIKTVHQNWEKSSPAKGGFSVMLPVFNSIYGNSPEKINDIQIQAYDPATKAYYFVTEKTLHDYRLENSEYEQKQIHYEFYLQQHIDSLSTHYDQTRQSFESRSKIGDRDIRLKTYISGQKYYLLGSVNATEKDNRRFFDSFQKEPFRYNTTNKVYTDSLYSFQVTIPKKHNGTLFYKPDTEKSNEKNAFLSKSENYSLKSDSGKIVDLLYYQFHKYESEIGLDSIRTRFRDFFLNRYNTDDALNVDYDFDLHIRSKNSLLNPLLYSRKGLQPSLWNEIMKDKGDTYTLLKETEQYDKEKKIRVFEALSSKDNSTQAIKYKAVFMEHGYYLLRALVQKDYHNDDSFIEKTFQSFNPLPYKAETSIFDNKLERFSTDALSTNDTIRYSALNSVDQLKITDRDFQTLKDFLNHFEFRDSETSALIELLNKIGALENNSSINLLETFYKKPDTKTSVQLAILNVLAQRKSKAGYKKILELLDYDLPLSDNEDDISTLFYYFNLDLNGSKILFPELFRYYTIKEYSTPVLSLYNNMLDEGLIQPGKMKNYHNNIAANAKLEYKRLLSWIEKNKEVEDEADYETEAPSENLILHINSIYHSQNNKNTLQLLQKIKALNLTEVDIELARLDAINNRLNSKQTDDLLQNPKTNFVTLQLLANKKDFSFSDRFTDEEIATSALLNLESLTENDSLSLLEKRVIENNGKKISYYFYQLIKAKKDDENTSRQLLPIAFIHNGERINVQAYRIFEKTEIIDTEKLPSQYKTIIEQSLNENHFRASFRKVEDNTTSFYQEY</sequence>
<comment type="caution">
    <text evidence="1">The sequence shown here is derived from an EMBL/GenBank/DDBJ whole genome shotgun (WGS) entry which is preliminary data.</text>
</comment>
<gene>
    <name evidence="1" type="ORF">E6C50_13740</name>
</gene>
<dbReference type="PANTHER" id="PTHR40590">
    <property type="entry name" value="CYTOPLASMIC PROTEIN-RELATED"/>
    <property type="match status" value="1"/>
</dbReference>
<keyword evidence="2" id="KW-1185">Reference proteome</keyword>
<dbReference type="EMBL" id="SSNZ01000007">
    <property type="protein sequence ID" value="THF48809.1"/>
    <property type="molecule type" value="Genomic_DNA"/>
</dbReference>
<dbReference type="AlphaFoldDB" id="A0A4S3ZSZ8"/>